<name>A0A1M7R6W3_9BURK</name>
<dbReference type="Pfam" id="PF05170">
    <property type="entry name" value="AsmA"/>
    <property type="match status" value="2"/>
</dbReference>
<dbReference type="OrthoDB" id="5749006at2"/>
<gene>
    <name evidence="4" type="ORF">SAMN05192549_113103</name>
</gene>
<dbReference type="Proteomes" id="UP000184339">
    <property type="component" value="Unassembled WGS sequence"/>
</dbReference>
<keyword evidence="2" id="KW-0812">Transmembrane</keyword>
<dbReference type="AlphaFoldDB" id="A0A1M7R6W3"/>
<dbReference type="GO" id="GO:0090313">
    <property type="term" value="P:regulation of protein targeting to membrane"/>
    <property type="evidence" value="ECO:0007669"/>
    <property type="project" value="TreeGrafter"/>
</dbReference>
<dbReference type="InterPro" id="IPR007844">
    <property type="entry name" value="AsmA"/>
</dbReference>
<feature type="transmembrane region" description="Helical" evidence="2">
    <location>
        <begin position="9"/>
        <end position="31"/>
    </location>
</feature>
<evidence type="ECO:0000256" key="1">
    <source>
        <dbReference type="SAM" id="MobiDB-lite"/>
    </source>
</evidence>
<feature type="domain" description="AsmA" evidence="3">
    <location>
        <begin position="6"/>
        <end position="146"/>
    </location>
</feature>
<protein>
    <recommendedName>
        <fullName evidence="3">AsmA domain-containing protein</fullName>
    </recommendedName>
</protein>
<organism evidence="4 5">
    <name type="scientific">Duganella sacchari</name>
    <dbReference type="NCBI Taxonomy" id="551987"/>
    <lineage>
        <taxon>Bacteria</taxon>
        <taxon>Pseudomonadati</taxon>
        <taxon>Pseudomonadota</taxon>
        <taxon>Betaproteobacteria</taxon>
        <taxon>Burkholderiales</taxon>
        <taxon>Oxalobacteraceae</taxon>
        <taxon>Telluria group</taxon>
        <taxon>Duganella</taxon>
    </lineage>
</organism>
<evidence type="ECO:0000259" key="3">
    <source>
        <dbReference type="Pfam" id="PF05170"/>
    </source>
</evidence>
<sequence>MKKSRPLKIVLGLFATLALVLVAVVIFILTFDWNRARPWINHRVSDSIGREFAINGDLRVHWEQGDATEPGWRRYVPRPRISAANVSIANPAWTTAGPQLASVGSIVVAVHPLPLLHKEVVITDLEVDKVTVAAQRRADGSNTWTFKDNGPSEWEVDIQRLSLGEGDLRYLDDGIKLDLRAKASGINEGADAQKYGLRFDLSGSYRNAPVTGGGKVGKVLTLRDEHSNFPVQAQANLGKNKIAIEGQITDPRAPAGLDLKLSLGGASMADLYPLTGVLLPETPPYATTGRLIGKKAGAIWNWTYKDFSGTVGGSDLEGTLAYSPRKPRPLLTGAVTSRQLRLEDLGPTIGAESNEKKANRGKPQNQPDDKALPVEQFNTAKWDALDADVKFTGKKLVRTHDIPLQDIETHIKMNNKVLTLTPLNFGMAGGDITSNIKLDGRQKVIDAQVRMAARHLKIRQLFPKLESMQASVGEVSADAALAGKGNSVSAMLATSSGEMGATVSEGSVSKFILEAAGLNIANLVFVKLFGDKQIQLNCMAGDFVVEHGKAEARRFVVDTQEAVINVSGNVDMAKETLDFDVRPHTKGVRIISLRTPLYARGTFTNPDVGPQKGPLALKAGAAVALATVVSPIAAVIPLINPGKVEPVDCKALLAEANQTRSEARTAPIKKH</sequence>
<feature type="domain" description="AsmA" evidence="3">
    <location>
        <begin position="174"/>
        <end position="552"/>
    </location>
</feature>
<dbReference type="RefSeq" id="WP_072788437.1">
    <property type="nucleotide sequence ID" value="NZ_FRCX01000013.1"/>
</dbReference>
<keyword evidence="2" id="KW-1133">Transmembrane helix</keyword>
<reference evidence="5" key="1">
    <citation type="submission" date="2016-11" db="EMBL/GenBank/DDBJ databases">
        <authorList>
            <person name="Varghese N."/>
            <person name="Submissions S."/>
        </authorList>
    </citation>
    <scope>NUCLEOTIDE SEQUENCE [LARGE SCALE GENOMIC DNA]</scope>
    <source>
        <strain evidence="5">Sac-22</strain>
    </source>
</reference>
<keyword evidence="5" id="KW-1185">Reference proteome</keyword>
<dbReference type="EMBL" id="FRCX01000013">
    <property type="protein sequence ID" value="SHN41986.1"/>
    <property type="molecule type" value="Genomic_DNA"/>
</dbReference>
<dbReference type="PANTHER" id="PTHR30441:SF9">
    <property type="entry name" value="ASMA FAMILY PROTEIN YHJG"/>
    <property type="match status" value="1"/>
</dbReference>
<evidence type="ECO:0000256" key="2">
    <source>
        <dbReference type="SAM" id="Phobius"/>
    </source>
</evidence>
<feature type="region of interest" description="Disordered" evidence="1">
    <location>
        <begin position="342"/>
        <end position="371"/>
    </location>
</feature>
<dbReference type="InterPro" id="IPR052894">
    <property type="entry name" value="AsmA-related"/>
</dbReference>
<dbReference type="GO" id="GO:0005886">
    <property type="term" value="C:plasma membrane"/>
    <property type="evidence" value="ECO:0007669"/>
    <property type="project" value="TreeGrafter"/>
</dbReference>
<proteinExistence type="predicted"/>
<evidence type="ECO:0000313" key="5">
    <source>
        <dbReference type="Proteomes" id="UP000184339"/>
    </source>
</evidence>
<dbReference type="STRING" id="551987.SAMN05192549_113103"/>
<evidence type="ECO:0000313" key="4">
    <source>
        <dbReference type="EMBL" id="SHN41986.1"/>
    </source>
</evidence>
<dbReference type="PANTHER" id="PTHR30441">
    <property type="entry name" value="DUF748 DOMAIN-CONTAINING PROTEIN"/>
    <property type="match status" value="1"/>
</dbReference>
<keyword evidence="2" id="KW-0472">Membrane</keyword>
<accession>A0A1M7R6W3</accession>